<reference evidence="2 3" key="1">
    <citation type="journal article" date="2023" name="Nucleic Acids Res.">
        <title>The hologenome of Daphnia magna reveals possible DNA methylation and microbiome-mediated evolution of the host genome.</title>
        <authorList>
            <person name="Chaturvedi A."/>
            <person name="Li X."/>
            <person name="Dhandapani V."/>
            <person name="Marshall H."/>
            <person name="Kissane S."/>
            <person name="Cuenca-Cambronero M."/>
            <person name="Asole G."/>
            <person name="Calvet F."/>
            <person name="Ruiz-Romero M."/>
            <person name="Marangio P."/>
            <person name="Guigo R."/>
            <person name="Rago D."/>
            <person name="Mirbahai L."/>
            <person name="Eastwood N."/>
            <person name="Colbourne J.K."/>
            <person name="Zhou J."/>
            <person name="Mallon E."/>
            <person name="Orsini L."/>
        </authorList>
    </citation>
    <scope>NUCLEOTIDE SEQUENCE [LARGE SCALE GENOMIC DNA]</scope>
    <source>
        <strain evidence="2">LRV0_1</strain>
    </source>
</reference>
<sequence length="811" mass="90371">MLNLLKELGYFDIHTLMQLETAESLQESIIDIYGNCPEYETLQPDEKKALLGPIHWKNPARFKFLPGEKASLISIKTLCSSLVGKLPLVYISPIIEQETPTFNVKAGRQASIHTGQQQQSVNNSTLQRTEAVDNCGKTISTYSGYLKKGQLVNYGAEHYELRSGGRLFCLTCRKLLRFTLGTNGYWKTNMTAHIQISHKLKTPADKETLIDLTENGTLAGNSAVNTSDQHGSSSDESDPDSKLSRSDTQESDNSENAAPEEDEISKGDQSSGPIEQVKSKDIPSSESEKVLKGGVTRKRRRETTTNKQVHVKSGNKSALKRSQASLVNISELQSKIKMNSTSKKQKLSRSDKRKRSMVRLGANDLYQTYIPNHFKVIDEIILLSKKNDLLSQRLKDMIEESKKKSEFFSFRETNENDDMNPMSLLKRMMTQAIQQSGKKKKGRRYKDQVLSDFSINIWILGGRHTYEILHDNLPGIFASPTTVRAELEKYNASCMPGVIHLDVLLEVIRTNRYPMKVSISEDATSIIPKREFHLRYNAILGGSLPLGKTGLPDPKGGVVNSVSDMTNYFKHYNPAKPMADFAPPVRICTFASDNKVTALDVKNRHYYIKEHLKSVGIEMVASGSDGILNKGGKGHFQHKHKTKALATYNPAREGSTVSDSGPTCPQNPRLRLFRDDSLIHPPWCAENLVVVVGPAHGTKARVGTIGLLQMTSDGQREKTAKTSVLCEQQLHPFPVSQQHEAITLPDLAAAGHHARLIEGSNKAVKDGFPFGHEVDVHVLYVLGVFFEFLIELNDGLLVGQNHVDSRRSRPQ</sequence>
<feature type="compositionally biased region" description="Polar residues" evidence="1">
    <location>
        <begin position="218"/>
        <end position="234"/>
    </location>
</feature>
<dbReference type="PANTHER" id="PTHR33173">
    <property type="match status" value="1"/>
</dbReference>
<accession>A0ABQ9ZER8</accession>
<keyword evidence="3" id="KW-1185">Reference proteome</keyword>
<evidence type="ECO:0000313" key="2">
    <source>
        <dbReference type="EMBL" id="KAK4011433.1"/>
    </source>
</evidence>
<gene>
    <name evidence="2" type="ORF">OUZ56_020551</name>
</gene>
<feature type="compositionally biased region" description="Basic residues" evidence="1">
    <location>
        <begin position="343"/>
        <end position="355"/>
    </location>
</feature>
<feature type="compositionally biased region" description="Basic and acidic residues" evidence="1">
    <location>
        <begin position="277"/>
        <end position="291"/>
    </location>
</feature>
<protein>
    <submittedName>
        <fullName evidence="2">Uncharacterized protein</fullName>
    </submittedName>
</protein>
<name>A0ABQ9ZER8_9CRUS</name>
<dbReference type="EMBL" id="JAOYFB010000003">
    <property type="protein sequence ID" value="KAK4011433.1"/>
    <property type="molecule type" value="Genomic_DNA"/>
</dbReference>
<comment type="caution">
    <text evidence="2">The sequence shown here is derived from an EMBL/GenBank/DDBJ whole genome shotgun (WGS) entry which is preliminary data.</text>
</comment>
<evidence type="ECO:0000256" key="1">
    <source>
        <dbReference type="SAM" id="MobiDB-lite"/>
    </source>
</evidence>
<proteinExistence type="predicted"/>
<evidence type="ECO:0000313" key="3">
    <source>
        <dbReference type="Proteomes" id="UP001234178"/>
    </source>
</evidence>
<feature type="compositionally biased region" description="Acidic residues" evidence="1">
    <location>
        <begin position="249"/>
        <end position="263"/>
    </location>
</feature>
<feature type="compositionally biased region" description="Basic and acidic residues" evidence="1">
    <location>
        <begin position="239"/>
        <end position="248"/>
    </location>
</feature>
<feature type="region of interest" description="Disordered" evidence="1">
    <location>
        <begin position="335"/>
        <end position="355"/>
    </location>
</feature>
<organism evidence="2 3">
    <name type="scientific">Daphnia magna</name>
    <dbReference type="NCBI Taxonomy" id="35525"/>
    <lineage>
        <taxon>Eukaryota</taxon>
        <taxon>Metazoa</taxon>
        <taxon>Ecdysozoa</taxon>
        <taxon>Arthropoda</taxon>
        <taxon>Crustacea</taxon>
        <taxon>Branchiopoda</taxon>
        <taxon>Diplostraca</taxon>
        <taxon>Cladocera</taxon>
        <taxon>Anomopoda</taxon>
        <taxon>Daphniidae</taxon>
        <taxon>Daphnia</taxon>
    </lineage>
</organism>
<feature type="region of interest" description="Disordered" evidence="1">
    <location>
        <begin position="218"/>
        <end position="322"/>
    </location>
</feature>
<dbReference type="Proteomes" id="UP001234178">
    <property type="component" value="Unassembled WGS sequence"/>
</dbReference>
<dbReference type="PANTHER" id="PTHR33173:SF2">
    <property type="entry name" value="MYND-TYPE DOMAIN-CONTAINING PROTEIN"/>
    <property type="match status" value="1"/>
</dbReference>